<name>A0A975A1E9_9BACT</name>
<evidence type="ECO:0008006" key="3">
    <source>
        <dbReference type="Google" id="ProtNLM"/>
    </source>
</evidence>
<organism evidence="1 2">
    <name type="scientific">Fulvivirga lutea</name>
    <dbReference type="NCBI Taxonomy" id="2810512"/>
    <lineage>
        <taxon>Bacteria</taxon>
        <taxon>Pseudomonadati</taxon>
        <taxon>Bacteroidota</taxon>
        <taxon>Cytophagia</taxon>
        <taxon>Cytophagales</taxon>
        <taxon>Fulvivirgaceae</taxon>
        <taxon>Fulvivirga</taxon>
    </lineage>
</organism>
<accession>A0A975A1E9</accession>
<proteinExistence type="predicted"/>
<dbReference type="EMBL" id="CP070608">
    <property type="protein sequence ID" value="QSE98170.1"/>
    <property type="molecule type" value="Genomic_DNA"/>
</dbReference>
<reference evidence="1" key="1">
    <citation type="submission" date="2021-02" db="EMBL/GenBank/DDBJ databases">
        <title>Fulvivirga sp. S481 isolated from sea water.</title>
        <authorList>
            <person name="Bae S.S."/>
            <person name="Baek K."/>
        </authorList>
    </citation>
    <scope>NUCLEOTIDE SEQUENCE</scope>
    <source>
        <strain evidence="1">S481</strain>
    </source>
</reference>
<sequence length="163" mass="18984">MSAFLLSVVIYSMSYAHPIHLSITNAEWDRERNAIECVTKIFLDDLNSHFVNTLNDPYFDITLTNQKYNVDSLLANYLSQFVSIYINGEHIKMEYIGFEHNLETMNLYYQLLNVKQIITMEMKNTILLDSFTDQSNMLHFTIGNDTKAIRMNADKPQGKIELQ</sequence>
<evidence type="ECO:0000313" key="1">
    <source>
        <dbReference type="EMBL" id="QSE98170.1"/>
    </source>
</evidence>
<dbReference type="InterPro" id="IPR046525">
    <property type="entry name" value="DUF6702"/>
</dbReference>
<dbReference type="AlphaFoldDB" id="A0A975A1E9"/>
<dbReference type="Proteomes" id="UP000662783">
    <property type="component" value="Chromosome"/>
</dbReference>
<dbReference type="Pfam" id="PF20420">
    <property type="entry name" value="DUF6702"/>
    <property type="match status" value="1"/>
</dbReference>
<protein>
    <recommendedName>
        <fullName evidence="3">Peptidase E</fullName>
    </recommendedName>
</protein>
<dbReference type="RefSeq" id="WP_205722678.1">
    <property type="nucleotide sequence ID" value="NZ_CP070608.1"/>
</dbReference>
<evidence type="ECO:0000313" key="2">
    <source>
        <dbReference type="Proteomes" id="UP000662783"/>
    </source>
</evidence>
<keyword evidence="2" id="KW-1185">Reference proteome</keyword>
<gene>
    <name evidence="1" type="ORF">JR347_03570</name>
</gene>
<dbReference type="KEGG" id="fuv:JR347_03570"/>